<reference evidence="2" key="1">
    <citation type="submission" date="2023-08" db="EMBL/GenBank/DDBJ databases">
        <title>Chromosome-level Genome Assembly of mud carp (Cirrhinus molitorella).</title>
        <authorList>
            <person name="Liu H."/>
        </authorList>
    </citation>
    <scope>NUCLEOTIDE SEQUENCE</scope>
    <source>
        <strain evidence="2">Prfri</strain>
        <tissue evidence="2">Muscle</tissue>
    </source>
</reference>
<dbReference type="Proteomes" id="UP001187343">
    <property type="component" value="Unassembled WGS sequence"/>
</dbReference>
<dbReference type="AlphaFoldDB" id="A0AA88TYJ0"/>
<feature type="region of interest" description="Disordered" evidence="1">
    <location>
        <begin position="24"/>
        <end position="51"/>
    </location>
</feature>
<protein>
    <submittedName>
        <fullName evidence="2">Uncharacterized protein</fullName>
    </submittedName>
</protein>
<evidence type="ECO:0000313" key="3">
    <source>
        <dbReference type="Proteomes" id="UP001187343"/>
    </source>
</evidence>
<evidence type="ECO:0000313" key="2">
    <source>
        <dbReference type="EMBL" id="KAK2915819.1"/>
    </source>
</evidence>
<organism evidence="2 3">
    <name type="scientific">Cirrhinus molitorella</name>
    <name type="common">mud carp</name>
    <dbReference type="NCBI Taxonomy" id="172907"/>
    <lineage>
        <taxon>Eukaryota</taxon>
        <taxon>Metazoa</taxon>
        <taxon>Chordata</taxon>
        <taxon>Craniata</taxon>
        <taxon>Vertebrata</taxon>
        <taxon>Euteleostomi</taxon>
        <taxon>Actinopterygii</taxon>
        <taxon>Neopterygii</taxon>
        <taxon>Teleostei</taxon>
        <taxon>Ostariophysi</taxon>
        <taxon>Cypriniformes</taxon>
        <taxon>Cyprinidae</taxon>
        <taxon>Labeoninae</taxon>
        <taxon>Labeonini</taxon>
        <taxon>Cirrhinus</taxon>
    </lineage>
</organism>
<evidence type="ECO:0000256" key="1">
    <source>
        <dbReference type="SAM" id="MobiDB-lite"/>
    </source>
</evidence>
<comment type="caution">
    <text evidence="2">The sequence shown here is derived from an EMBL/GenBank/DDBJ whole genome shotgun (WGS) entry which is preliminary data.</text>
</comment>
<feature type="region of interest" description="Disordered" evidence="1">
    <location>
        <begin position="104"/>
        <end position="126"/>
    </location>
</feature>
<name>A0AA88TYJ0_9TELE</name>
<accession>A0AA88TYJ0</accession>
<sequence>MRSHSADQTSMEGKRELAVKLKEKEQQCFNVPSEPTISGTDKRSKRKTVYEKAMTKKRLEQQRAKTRVNIGDAFPRWRQLRESKCLKTDAMVALFLLDSYEKSTKSTPLSNGFIKAPTDESSYEEPEIKFHIKEEEEEKPACEMSVFEEREEEKPVCKIECL</sequence>
<gene>
    <name evidence="2" type="ORF">Q8A67_000193</name>
</gene>
<proteinExistence type="predicted"/>
<feature type="compositionally biased region" description="Polar residues" evidence="1">
    <location>
        <begin position="27"/>
        <end position="39"/>
    </location>
</feature>
<keyword evidence="3" id="KW-1185">Reference proteome</keyword>
<dbReference type="EMBL" id="JAUYZG010000001">
    <property type="protein sequence ID" value="KAK2915819.1"/>
    <property type="molecule type" value="Genomic_DNA"/>
</dbReference>